<reference evidence="1 2" key="1">
    <citation type="submission" date="2017-05" db="EMBL/GenBank/DDBJ databases">
        <title>Complete and WGS of Bordetella genogroups.</title>
        <authorList>
            <person name="Spilker T."/>
            <person name="LiPuma J."/>
        </authorList>
    </citation>
    <scope>NUCLEOTIDE SEQUENCE [LARGE SCALE GENOMIC DNA]</scope>
    <source>
        <strain evidence="1 2">AU9919</strain>
    </source>
</reference>
<proteinExistence type="predicted"/>
<dbReference type="Proteomes" id="UP000216885">
    <property type="component" value="Unassembled WGS sequence"/>
</dbReference>
<sequence>MATTQAPLITPAEVREILAEPKETAKAVTWTPRPAPGQAQWVEFVSSCRLRGETRDDIIFRTLYRPARTAVHGQAIITLAEACSASLFIGPHRVLGIDTNDAYHTNLAGTDLPLYRNVLDQRTHQHLWHHEGEGYAEPVVPALNDIATLIPYFLQRANLTLAGGFAHPLKGRQIELLI</sequence>
<evidence type="ECO:0000313" key="1">
    <source>
        <dbReference type="EMBL" id="OZI59245.1"/>
    </source>
</evidence>
<comment type="caution">
    <text evidence="1">The sequence shown here is derived from an EMBL/GenBank/DDBJ whole genome shotgun (WGS) entry which is preliminary data.</text>
</comment>
<dbReference type="AlphaFoldDB" id="A0A261UCB5"/>
<protein>
    <submittedName>
        <fullName evidence="1">Uncharacterized protein</fullName>
    </submittedName>
</protein>
<dbReference type="RefSeq" id="WP_094822436.1">
    <property type="nucleotide sequence ID" value="NZ_NEVO01000012.1"/>
</dbReference>
<dbReference type="OrthoDB" id="9153053at2"/>
<accession>A0A261UCB5</accession>
<gene>
    <name evidence="1" type="ORF">CAL20_06420</name>
</gene>
<name>A0A261UCB5_9BORD</name>
<evidence type="ECO:0000313" key="2">
    <source>
        <dbReference type="Proteomes" id="UP000216885"/>
    </source>
</evidence>
<dbReference type="EMBL" id="NEVQ01000008">
    <property type="protein sequence ID" value="OZI59245.1"/>
    <property type="molecule type" value="Genomic_DNA"/>
</dbReference>
<keyword evidence="2" id="KW-1185">Reference proteome</keyword>
<organism evidence="1 2">
    <name type="scientific">Bordetella genomosp. 4</name>
    <dbReference type="NCBI Taxonomy" id="463044"/>
    <lineage>
        <taxon>Bacteria</taxon>
        <taxon>Pseudomonadati</taxon>
        <taxon>Pseudomonadota</taxon>
        <taxon>Betaproteobacteria</taxon>
        <taxon>Burkholderiales</taxon>
        <taxon>Alcaligenaceae</taxon>
        <taxon>Bordetella</taxon>
    </lineage>
</organism>